<feature type="signal peptide" evidence="3">
    <location>
        <begin position="1"/>
        <end position="24"/>
    </location>
</feature>
<proteinExistence type="predicted"/>
<keyword evidence="3" id="KW-0732">Signal</keyword>
<gene>
    <name evidence="4" type="ORF">PEGY_LOCUS1837</name>
</gene>
<evidence type="ECO:0000256" key="2">
    <source>
        <dbReference type="SAM" id="Phobius"/>
    </source>
</evidence>
<organism evidence="4 5">
    <name type="scientific">Penicillium egyptiacum</name>
    <dbReference type="NCBI Taxonomy" id="1303716"/>
    <lineage>
        <taxon>Eukaryota</taxon>
        <taxon>Fungi</taxon>
        <taxon>Dikarya</taxon>
        <taxon>Ascomycota</taxon>
        <taxon>Pezizomycotina</taxon>
        <taxon>Eurotiomycetes</taxon>
        <taxon>Eurotiomycetidae</taxon>
        <taxon>Eurotiales</taxon>
        <taxon>Aspergillaceae</taxon>
        <taxon>Penicillium</taxon>
    </lineage>
</organism>
<protein>
    <recommendedName>
        <fullName evidence="6">Mid2 domain-containing protein</fullName>
    </recommendedName>
</protein>
<sequence length="286" mass="30367">MSASSSFRDIILFLCLAIVPGSNGADCYFPDGSLVPNDEYTPCQNGTLFSMCCRTGGMIPDTCQPSGLCYNKCDHQHRSGCKNDPGTFWREACTDQAWQSPYCLQNVCTDPSMNGRANYSVPITQCSRDSKWCCGAIDSQECCDTDMRFELATKLGQSPSSSPTTATISGTSTSSNQTPAETSTDKLSSSIGDGGVDQGLGQGAKIGLGVGIGLGIPVVCGIAAAMFLRWRRKRSPPVVGLHRGEGNFAKPEIGGTSVAELDNRALARELEGTVVMAEMGTEEPRK</sequence>
<reference evidence="4" key="1">
    <citation type="submission" date="2021-07" db="EMBL/GenBank/DDBJ databases">
        <authorList>
            <person name="Branca A.L. A."/>
        </authorList>
    </citation>
    <scope>NUCLEOTIDE SEQUENCE</scope>
</reference>
<keyword evidence="2" id="KW-1133">Transmembrane helix</keyword>
<evidence type="ECO:0000256" key="1">
    <source>
        <dbReference type="SAM" id="MobiDB-lite"/>
    </source>
</evidence>
<feature type="compositionally biased region" description="Polar residues" evidence="1">
    <location>
        <begin position="176"/>
        <end position="191"/>
    </location>
</feature>
<feature type="transmembrane region" description="Helical" evidence="2">
    <location>
        <begin position="206"/>
        <end position="228"/>
    </location>
</feature>
<feature type="region of interest" description="Disordered" evidence="1">
    <location>
        <begin position="154"/>
        <end position="194"/>
    </location>
</feature>
<keyword evidence="5" id="KW-1185">Reference proteome</keyword>
<dbReference type="AlphaFoldDB" id="A0A9W4K3T9"/>
<dbReference type="Proteomes" id="UP001154252">
    <property type="component" value="Unassembled WGS sequence"/>
</dbReference>
<evidence type="ECO:0008006" key="6">
    <source>
        <dbReference type="Google" id="ProtNLM"/>
    </source>
</evidence>
<feature type="chain" id="PRO_5040898395" description="Mid2 domain-containing protein" evidence="3">
    <location>
        <begin position="25"/>
        <end position="286"/>
    </location>
</feature>
<accession>A0A9W4K3T9</accession>
<comment type="caution">
    <text evidence="4">The sequence shown here is derived from an EMBL/GenBank/DDBJ whole genome shotgun (WGS) entry which is preliminary data.</text>
</comment>
<dbReference type="EMBL" id="CAJVRC010000842">
    <property type="protein sequence ID" value="CAG8889275.1"/>
    <property type="molecule type" value="Genomic_DNA"/>
</dbReference>
<evidence type="ECO:0000313" key="5">
    <source>
        <dbReference type="Proteomes" id="UP001154252"/>
    </source>
</evidence>
<feature type="compositionally biased region" description="Low complexity" evidence="1">
    <location>
        <begin position="158"/>
        <end position="175"/>
    </location>
</feature>
<name>A0A9W4K3T9_9EURO</name>
<keyword evidence="2" id="KW-0472">Membrane</keyword>
<evidence type="ECO:0000313" key="4">
    <source>
        <dbReference type="EMBL" id="CAG8889275.1"/>
    </source>
</evidence>
<dbReference type="OrthoDB" id="5215637at2759"/>
<evidence type="ECO:0000256" key="3">
    <source>
        <dbReference type="SAM" id="SignalP"/>
    </source>
</evidence>
<keyword evidence="2" id="KW-0812">Transmembrane</keyword>